<evidence type="ECO:0000313" key="4">
    <source>
        <dbReference type="Proteomes" id="UP000028059"/>
    </source>
</evidence>
<protein>
    <submittedName>
        <fullName evidence="3">Uncharacterized protein</fullName>
    </submittedName>
</protein>
<proteinExistence type="predicted"/>
<dbReference type="Proteomes" id="UP000028059">
    <property type="component" value="Unassembled WGS sequence"/>
</dbReference>
<dbReference type="AlphaFoldDB" id="A0A081RPH3"/>
<feature type="coiled-coil region" evidence="1">
    <location>
        <begin position="220"/>
        <end position="254"/>
    </location>
</feature>
<feature type="compositionally biased region" description="Acidic residues" evidence="2">
    <location>
        <begin position="322"/>
        <end position="334"/>
    </location>
</feature>
<organism evidence="3 4">
    <name type="scientific">Marine Group I thaumarchaeote SCGC AAA799-N04</name>
    <dbReference type="NCBI Taxonomy" id="1502293"/>
    <lineage>
        <taxon>Archaea</taxon>
        <taxon>Nitrososphaerota</taxon>
        <taxon>Marine Group I</taxon>
    </lineage>
</organism>
<feature type="compositionally biased region" description="Basic and acidic residues" evidence="2">
    <location>
        <begin position="335"/>
        <end position="358"/>
    </location>
</feature>
<feature type="region of interest" description="Disordered" evidence="2">
    <location>
        <begin position="322"/>
        <end position="387"/>
    </location>
</feature>
<comment type="caution">
    <text evidence="3">The sequence shown here is derived from an EMBL/GenBank/DDBJ whole genome shotgun (WGS) entry which is preliminary data.</text>
</comment>
<evidence type="ECO:0000313" key="3">
    <source>
        <dbReference type="EMBL" id="KEQ57096.1"/>
    </source>
</evidence>
<accession>A0A081RPH3</accession>
<reference evidence="3 4" key="1">
    <citation type="submission" date="2014-06" db="EMBL/GenBank/DDBJ databases">
        <authorList>
            <person name="Ngugi D.K."/>
            <person name="Blom J."/>
            <person name="Alam I."/>
            <person name="Rashid M."/>
            <person name="Ba Alawi W."/>
            <person name="Zhang G."/>
            <person name="Hikmawan T."/>
            <person name="Guan Y."/>
            <person name="Antunes A."/>
            <person name="Siam R."/>
            <person name="ElDorry H."/>
            <person name="Bajic V."/>
            <person name="Stingl U."/>
        </authorList>
    </citation>
    <scope>NUCLEOTIDE SEQUENCE [LARGE SCALE GENOMIC DNA]</scope>
    <source>
        <strain evidence="3">SCGC AAA799-N04</strain>
    </source>
</reference>
<sequence length="387" mass="44311">MKTQRTVAILAIIGSMMAISGITTQEAHADSDNMMSKMIQVNDRLKELTDEDELKELPLSKISFEMRQITKTLLEINDMKDGNDDRQNKIYSHLKDNYQTVFEKYQKEVKQYQKEKGLSITEKKLISQVIKNNQNFKSSELKQDSEKETKEHIIKTIKETNAKEDYQKMINQVGIKLANDANGGVVEKNHHKVVINEIVDSKKWDLAIPAIDRIIPQTNNDELKEKLTNIKDNVKSLLDKKEKQEKENRVLSLKSNDKNNILELIEFKENEIVVSGVLDQIYEDEIIDSLTESQEIITEFEESQTLVLESIIEDEITKSLEDVSEITNEDEELLEKEKEKQRKEAQENKSNNKSDKAKNVLKSLGNPGKSGENNSDSGKGKGKSNKP</sequence>
<dbReference type="EMBL" id="JOKN01000004">
    <property type="protein sequence ID" value="KEQ57096.1"/>
    <property type="molecule type" value="Genomic_DNA"/>
</dbReference>
<gene>
    <name evidence="3" type="ORF">AAA799N04_00376</name>
</gene>
<evidence type="ECO:0000256" key="1">
    <source>
        <dbReference type="SAM" id="Coils"/>
    </source>
</evidence>
<name>A0A081RPH3_9ARCH</name>
<evidence type="ECO:0000256" key="2">
    <source>
        <dbReference type="SAM" id="MobiDB-lite"/>
    </source>
</evidence>
<keyword evidence="4" id="KW-1185">Reference proteome</keyword>
<keyword evidence="1" id="KW-0175">Coiled coil</keyword>